<keyword evidence="9" id="KW-1185">Reference proteome</keyword>
<dbReference type="Pfam" id="PF06081">
    <property type="entry name" value="ArAE_1"/>
    <property type="match status" value="1"/>
</dbReference>
<feature type="transmembrane region" description="Helical" evidence="6">
    <location>
        <begin position="94"/>
        <end position="113"/>
    </location>
</feature>
<dbReference type="Pfam" id="PF11728">
    <property type="entry name" value="ArAE_1_C"/>
    <property type="match status" value="1"/>
</dbReference>
<evidence type="ECO:0000256" key="4">
    <source>
        <dbReference type="ARBA" id="ARBA00022989"/>
    </source>
</evidence>
<feature type="transmembrane region" description="Helical" evidence="6">
    <location>
        <begin position="55"/>
        <end position="87"/>
    </location>
</feature>
<feature type="transmembrane region" description="Helical" evidence="6">
    <location>
        <begin position="119"/>
        <end position="140"/>
    </location>
</feature>
<comment type="subcellular location">
    <subcellularLocation>
        <location evidence="1">Cell membrane</location>
        <topology evidence="1">Multi-pass membrane protein</topology>
    </subcellularLocation>
</comment>
<dbReference type="PANTHER" id="PTHR40064">
    <property type="entry name" value="MEMBRANE PROTEIN-RELATED"/>
    <property type="match status" value="1"/>
</dbReference>
<dbReference type="RefSeq" id="WP_142086487.1">
    <property type="nucleotide sequence ID" value="NZ_CP035485.1"/>
</dbReference>
<dbReference type="EMBL" id="CP035485">
    <property type="protein sequence ID" value="QDI89884.1"/>
    <property type="molecule type" value="Genomic_DNA"/>
</dbReference>
<dbReference type="InterPro" id="IPR052984">
    <property type="entry name" value="UPF0421"/>
</dbReference>
<gene>
    <name evidence="8" type="ORF">EPH95_00785</name>
</gene>
<keyword evidence="2" id="KW-1003">Cell membrane</keyword>
<name>A0A514LDJ0_9BACI</name>
<evidence type="ECO:0000256" key="2">
    <source>
        <dbReference type="ARBA" id="ARBA00022475"/>
    </source>
</evidence>
<keyword evidence="4 6" id="KW-1133">Transmembrane helix</keyword>
<dbReference type="OrthoDB" id="357521at2"/>
<keyword evidence="3 6" id="KW-0812">Transmembrane</keyword>
<dbReference type="InterPro" id="IPR010343">
    <property type="entry name" value="ArAE_1"/>
</dbReference>
<accession>A0A514LDJ0</accession>
<evidence type="ECO:0000256" key="6">
    <source>
        <dbReference type="SAM" id="Phobius"/>
    </source>
</evidence>
<dbReference type="InterPro" id="IPR021062">
    <property type="entry name" value="ArAE_1_C"/>
</dbReference>
<dbReference type="PANTHER" id="PTHR40064:SF1">
    <property type="entry name" value="MEMBRANE PROTEIN"/>
    <property type="match status" value="1"/>
</dbReference>
<evidence type="ECO:0000256" key="1">
    <source>
        <dbReference type="ARBA" id="ARBA00004651"/>
    </source>
</evidence>
<evidence type="ECO:0000259" key="7">
    <source>
        <dbReference type="Pfam" id="PF11728"/>
    </source>
</evidence>
<feature type="domain" description="Putative aromatic acid exporter C-terminal" evidence="7">
    <location>
        <begin position="146"/>
        <end position="307"/>
    </location>
</feature>
<evidence type="ECO:0000313" key="9">
    <source>
        <dbReference type="Proteomes" id="UP000319756"/>
    </source>
</evidence>
<dbReference type="Proteomes" id="UP000319756">
    <property type="component" value="Chromosome"/>
</dbReference>
<dbReference type="KEGG" id="sale:EPH95_00785"/>
<organism evidence="8 9">
    <name type="scientific">Salicibibacter halophilus</name>
    <dbReference type="NCBI Taxonomy" id="2502791"/>
    <lineage>
        <taxon>Bacteria</taxon>
        <taxon>Bacillati</taxon>
        <taxon>Bacillota</taxon>
        <taxon>Bacilli</taxon>
        <taxon>Bacillales</taxon>
        <taxon>Bacillaceae</taxon>
        <taxon>Salicibibacter</taxon>
    </lineage>
</organism>
<proteinExistence type="predicted"/>
<evidence type="ECO:0000313" key="8">
    <source>
        <dbReference type="EMBL" id="QDI89884.1"/>
    </source>
</evidence>
<dbReference type="AlphaFoldDB" id="A0A514LDJ0"/>
<evidence type="ECO:0000256" key="3">
    <source>
        <dbReference type="ARBA" id="ARBA00022692"/>
    </source>
</evidence>
<dbReference type="GO" id="GO:0005886">
    <property type="term" value="C:plasma membrane"/>
    <property type="evidence" value="ECO:0007669"/>
    <property type="project" value="UniProtKB-SubCell"/>
</dbReference>
<reference evidence="9" key="1">
    <citation type="submission" date="2019-01" db="EMBL/GenBank/DDBJ databases">
        <title>Genomic analysis of Salicibibacter sp. NKC3-5.</title>
        <authorList>
            <person name="Oh Y.J."/>
        </authorList>
    </citation>
    <scope>NUCLEOTIDE SEQUENCE [LARGE SCALE GENOMIC DNA]</scope>
    <source>
        <strain evidence="9">NKC3-5</strain>
    </source>
</reference>
<sequence>MFFGYRTIKTAVGAGLSLFLGQLLQLDSFTTAAIITVLCIHVTRKGSVHKAWELFLASCVGLLFAAVIFETIGYHPLSLSLLLLVFIPALQKINALKGIITSIVIIFHVYSVGEMTAGLLLNEFLLITIGISVGLLMNLYMPSIDEDLYQDQIFLEEQFSLIWKEYARYLRERWVDWDGRELVLAGETIENGKSKALRSIDNHFLRHDHYFFHYFDMRERQFVIMERILPFVSSLDQVTEGKSIANFMDGLSSAVHPGNTARYYLEELHQLRDMFKEHPLPKNRAEFEARASLFYVLHELEQYLLIKDMFKPDQKRTFALKRKKGVHTLRKKEKDKG</sequence>
<dbReference type="Gene3D" id="1.20.120.940">
    <property type="entry name" value="Putative aromatic acid exporter, C-terminal domain"/>
    <property type="match status" value="1"/>
</dbReference>
<protein>
    <submittedName>
        <fullName evidence="8">Aromatic acid exporter family protein</fullName>
    </submittedName>
</protein>
<keyword evidence="5 6" id="KW-0472">Membrane</keyword>
<evidence type="ECO:0000256" key="5">
    <source>
        <dbReference type="ARBA" id="ARBA00023136"/>
    </source>
</evidence>
<dbReference type="InterPro" id="IPR038323">
    <property type="entry name" value="ArAE_1_C_sf"/>
</dbReference>